<keyword evidence="7 8" id="KW-0472">Membrane</keyword>
<keyword evidence="4 8" id="KW-1003">Cell membrane</keyword>
<dbReference type="PANTHER" id="PTHR34295:SF4">
    <property type="entry name" value="BIOTIN TRANSPORTER BIOY-RELATED"/>
    <property type="match status" value="1"/>
</dbReference>
<comment type="caution">
    <text evidence="10">The sequence shown here is derived from an EMBL/GenBank/DDBJ whole genome shotgun (WGS) entry which is preliminary data.</text>
</comment>
<gene>
    <name evidence="10" type="ORF">DW687_00125</name>
</gene>
<evidence type="ECO:0000313" key="10">
    <source>
        <dbReference type="EMBL" id="RGD75764.1"/>
    </source>
</evidence>
<feature type="transmembrane region" description="Helical" evidence="9">
    <location>
        <begin position="117"/>
        <end position="139"/>
    </location>
</feature>
<dbReference type="InterPro" id="IPR003784">
    <property type="entry name" value="BioY"/>
</dbReference>
<dbReference type="Gene3D" id="1.10.1760.20">
    <property type="match status" value="1"/>
</dbReference>
<dbReference type="Proteomes" id="UP000261212">
    <property type="component" value="Unassembled WGS sequence"/>
</dbReference>
<dbReference type="RefSeq" id="WP_117530826.1">
    <property type="nucleotide sequence ID" value="NZ_CP176644.1"/>
</dbReference>
<accession>A0A3E3E2G9</accession>
<feature type="transmembrane region" description="Helical" evidence="9">
    <location>
        <begin position="62"/>
        <end position="80"/>
    </location>
</feature>
<dbReference type="PIRSF" id="PIRSF016661">
    <property type="entry name" value="BioY"/>
    <property type="match status" value="1"/>
</dbReference>
<evidence type="ECO:0000256" key="6">
    <source>
        <dbReference type="ARBA" id="ARBA00022989"/>
    </source>
</evidence>
<dbReference type="EMBL" id="QUSM01000001">
    <property type="protein sequence ID" value="RGD75764.1"/>
    <property type="molecule type" value="Genomic_DNA"/>
</dbReference>
<feature type="transmembrane region" description="Helical" evidence="9">
    <location>
        <begin position="86"/>
        <end position="108"/>
    </location>
</feature>
<keyword evidence="6 9" id="KW-1133">Transmembrane helix</keyword>
<feature type="transmembrane region" description="Helical" evidence="9">
    <location>
        <begin position="12"/>
        <end position="30"/>
    </location>
</feature>
<evidence type="ECO:0000256" key="9">
    <source>
        <dbReference type="SAM" id="Phobius"/>
    </source>
</evidence>
<dbReference type="GO" id="GO:0015225">
    <property type="term" value="F:biotin transmembrane transporter activity"/>
    <property type="evidence" value="ECO:0007669"/>
    <property type="project" value="UniProtKB-UniRule"/>
</dbReference>
<name>A0A3E3E2G9_9FIRM</name>
<comment type="similarity">
    <text evidence="2 8">Belongs to the BioY family.</text>
</comment>
<organism evidence="10 11">
    <name type="scientific">Anaerofustis stercorihominis</name>
    <dbReference type="NCBI Taxonomy" id="214853"/>
    <lineage>
        <taxon>Bacteria</taxon>
        <taxon>Bacillati</taxon>
        <taxon>Bacillota</taxon>
        <taxon>Clostridia</taxon>
        <taxon>Eubacteriales</taxon>
        <taxon>Eubacteriaceae</taxon>
        <taxon>Anaerofustis</taxon>
    </lineage>
</organism>
<protein>
    <recommendedName>
        <fullName evidence="8">Biotin transporter</fullName>
    </recommendedName>
</protein>
<keyword evidence="3 8" id="KW-0813">Transport</keyword>
<evidence type="ECO:0000256" key="4">
    <source>
        <dbReference type="ARBA" id="ARBA00022475"/>
    </source>
</evidence>
<comment type="subcellular location">
    <subcellularLocation>
        <location evidence="1 8">Cell membrane</location>
        <topology evidence="1 8">Multi-pass membrane protein</topology>
    </subcellularLocation>
</comment>
<keyword evidence="5 9" id="KW-0812">Transmembrane</keyword>
<evidence type="ECO:0000256" key="3">
    <source>
        <dbReference type="ARBA" id="ARBA00022448"/>
    </source>
</evidence>
<proteinExistence type="inferred from homology"/>
<evidence type="ECO:0000256" key="5">
    <source>
        <dbReference type="ARBA" id="ARBA00022692"/>
    </source>
</evidence>
<dbReference type="Pfam" id="PF02632">
    <property type="entry name" value="BioY"/>
    <property type="match status" value="1"/>
</dbReference>
<evidence type="ECO:0000313" key="11">
    <source>
        <dbReference type="Proteomes" id="UP000261212"/>
    </source>
</evidence>
<evidence type="ECO:0000256" key="7">
    <source>
        <dbReference type="ARBA" id="ARBA00023136"/>
    </source>
</evidence>
<reference evidence="10 11" key="1">
    <citation type="submission" date="2018-08" db="EMBL/GenBank/DDBJ databases">
        <title>A genome reference for cultivated species of the human gut microbiota.</title>
        <authorList>
            <person name="Zou Y."/>
            <person name="Xue W."/>
            <person name="Luo G."/>
        </authorList>
    </citation>
    <scope>NUCLEOTIDE SEQUENCE [LARGE SCALE GENOMIC DNA]</scope>
    <source>
        <strain evidence="10 11">AM25-6</strain>
    </source>
</reference>
<evidence type="ECO:0000256" key="1">
    <source>
        <dbReference type="ARBA" id="ARBA00004651"/>
    </source>
</evidence>
<evidence type="ECO:0000256" key="2">
    <source>
        <dbReference type="ARBA" id="ARBA00010692"/>
    </source>
</evidence>
<dbReference type="PANTHER" id="PTHR34295">
    <property type="entry name" value="BIOTIN TRANSPORTER BIOY"/>
    <property type="match status" value="1"/>
</dbReference>
<evidence type="ECO:0000256" key="8">
    <source>
        <dbReference type="PIRNR" id="PIRNR016661"/>
    </source>
</evidence>
<dbReference type="GO" id="GO:0005886">
    <property type="term" value="C:plasma membrane"/>
    <property type="evidence" value="ECO:0007669"/>
    <property type="project" value="UniProtKB-SubCell"/>
</dbReference>
<feature type="transmembrane region" description="Helical" evidence="9">
    <location>
        <begin position="145"/>
        <end position="171"/>
    </location>
</feature>
<feature type="transmembrane region" description="Helical" evidence="9">
    <location>
        <begin position="36"/>
        <end position="55"/>
    </location>
</feature>
<sequence length="181" mass="19516">MGSKIHLKTRTLTKIALCTAVMCIIGPVSVPIPISPVPISLAQLGIYFAVYALGYKYALISVLLYILIGSIGLPVFSGFMGGVNRLIGPTGGYLLGFIFLTLILGYFIDKYECNKGFVILGFILGNSACYIFGSLWLSFQSNISVISAFMIGCIPYIPADIIKSVMAFIIGPKIKNISNIK</sequence>
<dbReference type="AlphaFoldDB" id="A0A3E3E2G9"/>